<feature type="compositionally biased region" description="Basic and acidic residues" evidence="1">
    <location>
        <begin position="52"/>
        <end position="70"/>
    </location>
</feature>
<evidence type="ECO:0000313" key="4">
    <source>
        <dbReference type="Proteomes" id="UP000215335"/>
    </source>
</evidence>
<feature type="region of interest" description="Disordered" evidence="1">
    <location>
        <begin position="1"/>
        <end position="70"/>
    </location>
</feature>
<name>A0A232EJP6_9HYME</name>
<comment type="caution">
    <text evidence="3">The sequence shown here is derived from an EMBL/GenBank/DDBJ whole genome shotgun (WGS) entry which is preliminary data.</text>
</comment>
<feature type="compositionally biased region" description="Basic and acidic residues" evidence="1">
    <location>
        <begin position="28"/>
        <end position="37"/>
    </location>
</feature>
<evidence type="ECO:0000313" key="3">
    <source>
        <dbReference type="EMBL" id="OXU18542.1"/>
    </source>
</evidence>
<reference evidence="3 4" key="1">
    <citation type="journal article" date="2017" name="Curr. Biol.">
        <title>The Evolution of Venom by Co-option of Single-Copy Genes.</title>
        <authorList>
            <person name="Martinson E.O."/>
            <person name="Mrinalini"/>
            <person name="Kelkar Y.D."/>
            <person name="Chang C.H."/>
            <person name="Werren J.H."/>
        </authorList>
    </citation>
    <scope>NUCLEOTIDE SEQUENCE [LARGE SCALE GENOMIC DNA]</scope>
    <source>
        <strain evidence="3 4">Alberta</strain>
        <tissue evidence="3">Whole body</tissue>
    </source>
</reference>
<dbReference type="Proteomes" id="UP000215335">
    <property type="component" value="Unassembled WGS sequence"/>
</dbReference>
<dbReference type="Gene3D" id="3.60.10.10">
    <property type="entry name" value="Endonuclease/exonuclease/phosphatase"/>
    <property type="match status" value="1"/>
</dbReference>
<dbReference type="InterPro" id="IPR036691">
    <property type="entry name" value="Endo/exonu/phosph_ase_sf"/>
</dbReference>
<dbReference type="STRING" id="543379.A0A232EJP6"/>
<dbReference type="SUPFAM" id="SSF56219">
    <property type="entry name" value="DNase I-like"/>
    <property type="match status" value="1"/>
</dbReference>
<gene>
    <name evidence="3" type="ORF">TSAR_007737</name>
</gene>
<evidence type="ECO:0000256" key="1">
    <source>
        <dbReference type="SAM" id="MobiDB-lite"/>
    </source>
</evidence>
<feature type="compositionally biased region" description="Basic and acidic residues" evidence="1">
    <location>
        <begin position="1"/>
        <end position="11"/>
    </location>
</feature>
<feature type="region of interest" description="Disordered" evidence="1">
    <location>
        <begin position="225"/>
        <end position="255"/>
    </location>
</feature>
<evidence type="ECO:0000259" key="2">
    <source>
        <dbReference type="Pfam" id="PF14529"/>
    </source>
</evidence>
<keyword evidence="4" id="KW-1185">Reference proteome</keyword>
<protein>
    <recommendedName>
        <fullName evidence="2">Endonuclease/exonuclease/phosphatase domain-containing protein</fullName>
    </recommendedName>
</protein>
<dbReference type="Pfam" id="PF14529">
    <property type="entry name" value="Exo_endo_phos_2"/>
    <property type="match status" value="1"/>
</dbReference>
<dbReference type="AlphaFoldDB" id="A0A232EJP6"/>
<accession>A0A232EJP6</accession>
<dbReference type="EMBL" id="NNAY01003977">
    <property type="protein sequence ID" value="OXU18542.1"/>
    <property type="molecule type" value="Genomic_DNA"/>
</dbReference>
<dbReference type="InterPro" id="IPR005135">
    <property type="entry name" value="Endo/exonuclease/phosphatase"/>
</dbReference>
<organism evidence="3 4">
    <name type="scientific">Trichomalopsis sarcophagae</name>
    <dbReference type="NCBI Taxonomy" id="543379"/>
    <lineage>
        <taxon>Eukaryota</taxon>
        <taxon>Metazoa</taxon>
        <taxon>Ecdysozoa</taxon>
        <taxon>Arthropoda</taxon>
        <taxon>Hexapoda</taxon>
        <taxon>Insecta</taxon>
        <taxon>Pterygota</taxon>
        <taxon>Neoptera</taxon>
        <taxon>Endopterygota</taxon>
        <taxon>Hymenoptera</taxon>
        <taxon>Apocrita</taxon>
        <taxon>Proctotrupomorpha</taxon>
        <taxon>Chalcidoidea</taxon>
        <taxon>Pteromalidae</taxon>
        <taxon>Pteromalinae</taxon>
        <taxon>Trichomalopsis</taxon>
    </lineage>
</organism>
<feature type="domain" description="Endonuclease/exonuclease/phosphatase" evidence="2">
    <location>
        <begin position="34"/>
        <end position="143"/>
    </location>
</feature>
<proteinExistence type="predicted"/>
<dbReference type="GO" id="GO:0003824">
    <property type="term" value="F:catalytic activity"/>
    <property type="evidence" value="ECO:0007669"/>
    <property type="project" value="InterPro"/>
</dbReference>
<sequence>MTIKNTNKDTEISWGEESTNEMITAKIGRGEKEKEGKIIVGGDFNARTAETGGRKPKTEDKEESRKSKDKYINEEGKYMIEKLEETGMHIVNGDIEGDWEGEWTYLGGNGCSTIDYIITNEEGRETIERMIIGGKWKPDHFPVEEQKKNKRTGEGWWDKECMEAKTKVKEALRNWKEGREDKEEFMIERSKYRQLIEKKERGGRKEKEWEEHFRKLLDGRNIEEREKERKVWKEQEKKEIREKKREEEREQEKEITHEEIKEAIRKLKKKKAAGEDEIQNEAWIFGGDRVEDFLYNILNSI</sequence>
<dbReference type="OrthoDB" id="7616539at2759"/>